<feature type="chain" id="PRO_5030879571" evidence="3">
    <location>
        <begin position="30"/>
        <end position="559"/>
    </location>
</feature>
<dbReference type="GO" id="GO:0008270">
    <property type="term" value="F:zinc ion binding"/>
    <property type="evidence" value="ECO:0007669"/>
    <property type="project" value="InterPro"/>
</dbReference>
<organism evidence="6 7">
    <name type="scientific">Flammeovirga aprica JL-4</name>
    <dbReference type="NCBI Taxonomy" id="694437"/>
    <lineage>
        <taxon>Bacteria</taxon>
        <taxon>Pseudomonadati</taxon>
        <taxon>Bacteroidota</taxon>
        <taxon>Cytophagia</taxon>
        <taxon>Cytophagales</taxon>
        <taxon>Flammeovirgaceae</taxon>
        <taxon>Flammeovirga</taxon>
    </lineage>
</organism>
<keyword evidence="2" id="KW-0479">Metal-binding</keyword>
<evidence type="ECO:0000256" key="3">
    <source>
        <dbReference type="SAM" id="SignalP"/>
    </source>
</evidence>
<keyword evidence="2" id="KW-0862">Zinc</keyword>
<evidence type="ECO:0000259" key="5">
    <source>
        <dbReference type="Pfam" id="PF17900"/>
    </source>
</evidence>
<dbReference type="GO" id="GO:0008237">
    <property type="term" value="F:metallopeptidase activity"/>
    <property type="evidence" value="ECO:0007669"/>
    <property type="project" value="InterPro"/>
</dbReference>
<dbReference type="EMBL" id="JABANE010000017">
    <property type="protein sequence ID" value="NME68004.1"/>
    <property type="molecule type" value="Genomic_DNA"/>
</dbReference>
<accession>A0A7X9P1V1</accession>
<dbReference type="PANTHER" id="PTHR45726">
    <property type="entry name" value="LEUKOTRIENE A-4 HYDROLASE"/>
    <property type="match status" value="1"/>
</dbReference>
<dbReference type="InterPro" id="IPR034015">
    <property type="entry name" value="M1_LTA4H"/>
</dbReference>
<keyword evidence="7" id="KW-1185">Reference proteome</keyword>
<dbReference type="SUPFAM" id="SSF55486">
    <property type="entry name" value="Metalloproteases ('zincins'), catalytic domain"/>
    <property type="match status" value="1"/>
</dbReference>
<feature type="binding site" evidence="2">
    <location>
        <position position="352"/>
    </location>
    <ligand>
        <name>Zn(2+)</name>
        <dbReference type="ChEBI" id="CHEBI:29105"/>
        <note>catalytic</note>
    </ligand>
</feature>
<feature type="domain" description="Aminopeptidase N-like N-terminal" evidence="5">
    <location>
        <begin position="59"/>
        <end position="237"/>
    </location>
</feature>
<feature type="active site" description="Proton donor" evidence="1">
    <location>
        <position position="423"/>
    </location>
</feature>
<protein>
    <submittedName>
        <fullName evidence="6">M1 family metallopeptidase</fullName>
    </submittedName>
</protein>
<dbReference type="PANTHER" id="PTHR45726:SF3">
    <property type="entry name" value="LEUKOTRIENE A-4 HYDROLASE"/>
    <property type="match status" value="1"/>
</dbReference>
<feature type="signal peptide" evidence="3">
    <location>
        <begin position="1"/>
        <end position="29"/>
    </location>
</feature>
<reference evidence="6 7" key="1">
    <citation type="submission" date="2020-04" db="EMBL/GenBank/DDBJ databases">
        <title>Flammeovirga sp. SR4, a novel species isolated from seawater.</title>
        <authorList>
            <person name="Wang X."/>
        </authorList>
    </citation>
    <scope>NUCLEOTIDE SEQUENCE [LARGE SCALE GENOMIC DNA]</scope>
    <source>
        <strain evidence="6 7">ATCC 23126</strain>
    </source>
</reference>
<dbReference type="Proteomes" id="UP000576082">
    <property type="component" value="Unassembled WGS sequence"/>
</dbReference>
<dbReference type="Pfam" id="PF01433">
    <property type="entry name" value="Peptidase_M1"/>
    <property type="match status" value="1"/>
</dbReference>
<dbReference type="InterPro" id="IPR027268">
    <property type="entry name" value="Peptidase_M4/M1_CTD_sf"/>
</dbReference>
<dbReference type="InterPro" id="IPR042097">
    <property type="entry name" value="Aminopeptidase_N-like_N_sf"/>
</dbReference>
<dbReference type="Gene3D" id="1.10.390.10">
    <property type="entry name" value="Neutral Protease Domain 2"/>
    <property type="match status" value="1"/>
</dbReference>
<dbReference type="Pfam" id="PF17900">
    <property type="entry name" value="Peptidase_M1_N"/>
    <property type="match status" value="1"/>
</dbReference>
<dbReference type="CDD" id="cd09603">
    <property type="entry name" value="M1_APN_like"/>
    <property type="match status" value="1"/>
</dbReference>
<feature type="domain" description="Peptidase M1 membrane alanine aminopeptidase" evidence="4">
    <location>
        <begin position="278"/>
        <end position="483"/>
    </location>
</feature>
<dbReference type="RefSeq" id="WP_169656318.1">
    <property type="nucleotide sequence ID" value="NZ_JABANE010000017.1"/>
</dbReference>
<dbReference type="Gene3D" id="2.60.40.1730">
    <property type="entry name" value="tricorn interacting facor f3 domain"/>
    <property type="match status" value="1"/>
</dbReference>
<evidence type="ECO:0000256" key="1">
    <source>
        <dbReference type="PIRSR" id="PIRSR634015-1"/>
    </source>
</evidence>
<dbReference type="InterPro" id="IPR045357">
    <property type="entry name" value="Aminopeptidase_N-like_N"/>
</dbReference>
<evidence type="ECO:0000313" key="6">
    <source>
        <dbReference type="EMBL" id="NME68004.1"/>
    </source>
</evidence>
<dbReference type="InterPro" id="IPR014782">
    <property type="entry name" value="Peptidase_M1_dom"/>
</dbReference>
<sequence length="559" mass="65496">MINQKRFILNTLKSTLILVLFLAFHSSNAQLLHHNHQHFTEQDTLRGSITPEREWWDLKYYHLDIEVMPNEKFIKGSNIIEYTVLKEYQVIQVDLQEPMIITKVTQAEQELKYKRNGNAFFIDLKKKQKVGEVNSIKVYYEGNPKEAVKAPWDGGFTWDKDENGNDFIATSCQGLGASVWWPLKDHMYDEVDSMRISVEVPQHLMDVSNGRLTKVEKNRKKKTKTYHWYVTNPINNYGVNVNIGDYAHFDDRYKGEKGELTLDYYVLKPNVEKAKVQFQQTKQMLEAFEHWFGPYPFYEDGFKLVEVPYLGMEHQSSVTYGNQFKNGYLGRDLSQTGWGLKFDFIIIHEAGHEWFANNITDKDIADMWIHESFTAYSESLFLDYFYGKEAGQEYVRGTRSSIQNDIPIIGTYNVNAEGSGDMYYKGSNMLNMMRQIVDNDSLWLSTLRGLNETFYHKTVDTEEVEGYMIQKTGKDLSPIFDQYLRSTIIPTLEYRFFGDAVFYRFVNCNEGFEMEVDVEINGKSQRIKARKQWQTVTLEEDVKTLEVNKNYYISVMEIK</sequence>
<gene>
    <name evidence="6" type="ORF">HHU12_08540</name>
</gene>
<evidence type="ECO:0000313" key="7">
    <source>
        <dbReference type="Proteomes" id="UP000576082"/>
    </source>
</evidence>
<dbReference type="SUPFAM" id="SSF63737">
    <property type="entry name" value="Leukotriene A4 hydrolase N-terminal domain"/>
    <property type="match status" value="1"/>
</dbReference>
<feature type="active site" description="Proton acceptor" evidence="1">
    <location>
        <position position="349"/>
    </location>
</feature>
<evidence type="ECO:0000259" key="4">
    <source>
        <dbReference type="Pfam" id="PF01433"/>
    </source>
</evidence>
<dbReference type="AlphaFoldDB" id="A0A7X9P1V1"/>
<proteinExistence type="predicted"/>
<comment type="caution">
    <text evidence="6">The sequence shown here is derived from an EMBL/GenBank/DDBJ whole genome shotgun (WGS) entry which is preliminary data.</text>
</comment>
<keyword evidence="3" id="KW-0732">Signal</keyword>
<name>A0A7X9P1V1_9BACT</name>
<comment type="cofactor">
    <cofactor evidence="2">
        <name>Zn(2+)</name>
        <dbReference type="ChEBI" id="CHEBI:29105"/>
    </cofactor>
    <text evidence="2">Binds 1 zinc ion per subunit.</text>
</comment>
<feature type="binding site" evidence="2">
    <location>
        <position position="371"/>
    </location>
    <ligand>
        <name>Zn(2+)</name>
        <dbReference type="ChEBI" id="CHEBI:29105"/>
        <note>catalytic</note>
    </ligand>
</feature>
<evidence type="ECO:0000256" key="2">
    <source>
        <dbReference type="PIRSR" id="PIRSR634015-3"/>
    </source>
</evidence>
<feature type="binding site" evidence="2">
    <location>
        <position position="348"/>
    </location>
    <ligand>
        <name>Zn(2+)</name>
        <dbReference type="ChEBI" id="CHEBI:29105"/>
        <note>catalytic</note>
    </ligand>
</feature>